<evidence type="ECO:0000256" key="2">
    <source>
        <dbReference type="ARBA" id="ARBA00022741"/>
    </source>
</evidence>
<comment type="subunit">
    <text evidence="8">Homodimer.</text>
</comment>
<dbReference type="InterPro" id="IPR036986">
    <property type="entry name" value="S4_RNA-bd_sf"/>
</dbReference>
<name>A0A7M1XKS3_9SPIR</name>
<evidence type="ECO:0000256" key="9">
    <source>
        <dbReference type="PROSITE-ProRule" id="PRU00182"/>
    </source>
</evidence>
<feature type="binding site" evidence="8">
    <location>
        <position position="233"/>
    </location>
    <ligand>
        <name>ATP</name>
        <dbReference type="ChEBI" id="CHEBI:30616"/>
    </ligand>
</feature>
<dbReference type="InterPro" id="IPR024088">
    <property type="entry name" value="Tyr-tRNA-ligase_bac-type"/>
</dbReference>
<dbReference type="Gene3D" id="1.10.240.10">
    <property type="entry name" value="Tyrosyl-Transfer RNA Synthetase"/>
    <property type="match status" value="1"/>
</dbReference>
<dbReference type="GO" id="GO:0005524">
    <property type="term" value="F:ATP binding"/>
    <property type="evidence" value="ECO:0007669"/>
    <property type="project" value="UniProtKB-UniRule"/>
</dbReference>
<comment type="catalytic activity">
    <reaction evidence="7 8">
        <text>tRNA(Tyr) + L-tyrosine + ATP = L-tyrosyl-tRNA(Tyr) + AMP + diphosphate + H(+)</text>
        <dbReference type="Rhea" id="RHEA:10220"/>
        <dbReference type="Rhea" id="RHEA-COMP:9706"/>
        <dbReference type="Rhea" id="RHEA-COMP:9707"/>
        <dbReference type="ChEBI" id="CHEBI:15378"/>
        <dbReference type="ChEBI" id="CHEBI:30616"/>
        <dbReference type="ChEBI" id="CHEBI:33019"/>
        <dbReference type="ChEBI" id="CHEBI:58315"/>
        <dbReference type="ChEBI" id="CHEBI:78442"/>
        <dbReference type="ChEBI" id="CHEBI:78536"/>
        <dbReference type="ChEBI" id="CHEBI:456215"/>
        <dbReference type="EC" id="6.1.1.1"/>
    </reaction>
</comment>
<dbReference type="GO" id="GO:0004831">
    <property type="term" value="F:tyrosine-tRNA ligase activity"/>
    <property type="evidence" value="ECO:0007669"/>
    <property type="project" value="UniProtKB-UniRule"/>
</dbReference>
<comment type="similarity">
    <text evidence="8">Belongs to the class-I aminoacyl-tRNA synthetase family. TyrS type 1 subfamily.</text>
</comment>
<evidence type="ECO:0000313" key="11">
    <source>
        <dbReference type="EMBL" id="QOS39605.1"/>
    </source>
</evidence>
<dbReference type="GO" id="GO:0003723">
    <property type="term" value="F:RNA binding"/>
    <property type="evidence" value="ECO:0007669"/>
    <property type="project" value="UniProtKB-KW"/>
</dbReference>
<keyword evidence="5 8" id="KW-0648">Protein biosynthesis</keyword>
<sequence>MTNIMDDLEKRGLLDNFSDREKVHELFNTPQTVYCGFDPSAKSLQLGNFIMITILQRLQKAGHRVIAMLGGATGMIGDPSGKKAERQFQGEKQVKDNADCIRAQLSKYVDTSDPNKGLIVNNYDWWSKINILSFLRDYGKNFQIGYMLAKDIVKSRMEAGISYAEFSYMLLQAGDFDHVFNQYHCTMQFGGGDQWGNLTTALDFVKKKNGSDCGAEVFSFKLITDSQGKKFGKSESGALYLDPEMTTPYHIYQYFMNVSDADVKKYLYIFDDRPIEEIDELYKAHLEHPELRNGQKELAKVIVSKLHGKETADSCLKMSVALFTDSFKDLNSKELAQLTDGLVVAEVSDDTPLLDALVNLKLASSKREAREFVKNGAVKVNGEKVNDLEAVISKKDCLDGGYIFIKRGKKNYACLKF</sequence>
<evidence type="ECO:0000256" key="7">
    <source>
        <dbReference type="ARBA" id="ARBA00048248"/>
    </source>
</evidence>
<evidence type="ECO:0000256" key="4">
    <source>
        <dbReference type="ARBA" id="ARBA00022884"/>
    </source>
</evidence>
<feature type="binding site" evidence="8">
    <location>
        <position position="168"/>
    </location>
    <ligand>
        <name>L-tyrosine</name>
        <dbReference type="ChEBI" id="CHEBI:58315"/>
    </ligand>
</feature>
<evidence type="ECO:0000256" key="5">
    <source>
        <dbReference type="ARBA" id="ARBA00022917"/>
    </source>
</evidence>
<keyword evidence="2 8" id="KW-0547">Nucleotide-binding</keyword>
<keyword evidence="8" id="KW-0963">Cytoplasm</keyword>
<dbReference type="Gene3D" id="3.40.50.620">
    <property type="entry name" value="HUPs"/>
    <property type="match status" value="1"/>
</dbReference>
<dbReference type="EMBL" id="CP031517">
    <property type="protein sequence ID" value="QOS39605.1"/>
    <property type="molecule type" value="Genomic_DNA"/>
</dbReference>
<dbReference type="KEGG" id="trc:DYE49_03680"/>
<dbReference type="GO" id="GO:0005829">
    <property type="term" value="C:cytosol"/>
    <property type="evidence" value="ECO:0007669"/>
    <property type="project" value="TreeGrafter"/>
</dbReference>
<dbReference type="InterPro" id="IPR002307">
    <property type="entry name" value="Tyr-tRNA-ligase"/>
</dbReference>
<dbReference type="PANTHER" id="PTHR11766:SF0">
    <property type="entry name" value="TYROSINE--TRNA LIGASE, MITOCHONDRIAL"/>
    <property type="match status" value="1"/>
</dbReference>
<dbReference type="GO" id="GO:0006437">
    <property type="term" value="P:tyrosyl-tRNA aminoacylation"/>
    <property type="evidence" value="ECO:0007669"/>
    <property type="project" value="UniProtKB-UniRule"/>
</dbReference>
<feature type="domain" description="RNA-binding S4" evidence="10">
    <location>
        <begin position="352"/>
        <end position="413"/>
    </location>
</feature>
<proteinExistence type="inferred from homology"/>
<dbReference type="NCBIfam" id="TIGR00234">
    <property type="entry name" value="tyrS"/>
    <property type="match status" value="1"/>
</dbReference>
<dbReference type="Pfam" id="PF00579">
    <property type="entry name" value="tRNA-synt_1b"/>
    <property type="match status" value="1"/>
</dbReference>
<dbReference type="PROSITE" id="PS50889">
    <property type="entry name" value="S4"/>
    <property type="match status" value="1"/>
</dbReference>
<evidence type="ECO:0000256" key="8">
    <source>
        <dbReference type="HAMAP-Rule" id="MF_02006"/>
    </source>
</evidence>
<feature type="binding site" evidence="8">
    <location>
        <position position="172"/>
    </location>
    <ligand>
        <name>L-tyrosine</name>
        <dbReference type="ChEBI" id="CHEBI:58315"/>
    </ligand>
</feature>
<keyword evidence="6 8" id="KW-0030">Aminoacyl-tRNA synthetase</keyword>
<dbReference type="InterPro" id="IPR014729">
    <property type="entry name" value="Rossmann-like_a/b/a_fold"/>
</dbReference>
<accession>A0A7M1XKS3</accession>
<feature type="short sequence motif" description="'KMSKS' region" evidence="8">
    <location>
        <begin position="230"/>
        <end position="234"/>
    </location>
</feature>
<organism evidence="11 12">
    <name type="scientific">Treponema rectale</name>
    <dbReference type="NCBI Taxonomy" id="744512"/>
    <lineage>
        <taxon>Bacteria</taxon>
        <taxon>Pseudomonadati</taxon>
        <taxon>Spirochaetota</taxon>
        <taxon>Spirochaetia</taxon>
        <taxon>Spirochaetales</taxon>
        <taxon>Treponemataceae</taxon>
        <taxon>Treponema</taxon>
    </lineage>
</organism>
<evidence type="ECO:0000256" key="3">
    <source>
        <dbReference type="ARBA" id="ARBA00022840"/>
    </source>
</evidence>
<evidence type="ECO:0000256" key="1">
    <source>
        <dbReference type="ARBA" id="ARBA00022598"/>
    </source>
</evidence>
<keyword evidence="4 9" id="KW-0694">RNA-binding</keyword>
<dbReference type="CDD" id="cd00165">
    <property type="entry name" value="S4"/>
    <property type="match status" value="1"/>
</dbReference>
<dbReference type="SUPFAM" id="SSF52374">
    <property type="entry name" value="Nucleotidylyl transferase"/>
    <property type="match status" value="1"/>
</dbReference>
<reference evidence="11 12" key="1">
    <citation type="submission" date="2018-08" db="EMBL/GenBank/DDBJ databases">
        <title>The first complete genome of Treponema rectale (CHPAT), a commensal spirochete of the bovine rectum.</title>
        <authorList>
            <person name="Staton G.J."/>
            <person name="Clegg S.R."/>
            <person name="Carter S.D."/>
            <person name="Radford A.D."/>
            <person name="Darby A."/>
            <person name="Hall N."/>
            <person name="Birtles R.J."/>
            <person name="Evans N.J."/>
        </authorList>
    </citation>
    <scope>NUCLEOTIDE SEQUENCE [LARGE SCALE GENOMIC DNA]</scope>
    <source>
        <strain evidence="11 12">CHPA</strain>
    </source>
</reference>
<dbReference type="InterPro" id="IPR054608">
    <property type="entry name" value="SYY-like_C"/>
</dbReference>
<comment type="caution">
    <text evidence="8">Lacks conserved residue(s) required for the propagation of feature annotation.</text>
</comment>
<comment type="subcellular location">
    <subcellularLocation>
        <location evidence="8">Cytoplasm</location>
    </subcellularLocation>
</comment>
<feature type="binding site" evidence="8">
    <location>
        <position position="34"/>
    </location>
    <ligand>
        <name>L-tyrosine</name>
        <dbReference type="ChEBI" id="CHEBI:58315"/>
    </ligand>
</feature>
<gene>
    <name evidence="8" type="primary">tyrS</name>
    <name evidence="11" type="ORF">DYE49_03680</name>
</gene>
<evidence type="ECO:0000259" key="10">
    <source>
        <dbReference type="SMART" id="SM00363"/>
    </source>
</evidence>
<dbReference type="PRINTS" id="PR01040">
    <property type="entry name" value="TRNASYNTHTYR"/>
</dbReference>
<dbReference type="CDD" id="cd00805">
    <property type="entry name" value="TyrRS_core"/>
    <property type="match status" value="1"/>
</dbReference>
<dbReference type="PANTHER" id="PTHR11766">
    <property type="entry name" value="TYROSYL-TRNA SYNTHETASE"/>
    <property type="match status" value="1"/>
</dbReference>
<dbReference type="Pfam" id="PF22421">
    <property type="entry name" value="SYY_C-terminal"/>
    <property type="match status" value="1"/>
</dbReference>
<dbReference type="HAMAP" id="MF_02006">
    <property type="entry name" value="Tyr_tRNA_synth_type1"/>
    <property type="match status" value="1"/>
</dbReference>
<dbReference type="Proteomes" id="UP000593591">
    <property type="component" value="Chromosome"/>
</dbReference>
<evidence type="ECO:0000313" key="12">
    <source>
        <dbReference type="Proteomes" id="UP000593591"/>
    </source>
</evidence>
<comment type="function">
    <text evidence="8">Catalyzes the attachment of tyrosine to tRNA(Tyr) in a two-step reaction: tyrosine is first activated by ATP to form Tyr-AMP and then transferred to the acceptor end of tRNA(Tyr).</text>
</comment>
<dbReference type="SMART" id="SM00363">
    <property type="entry name" value="S4"/>
    <property type="match status" value="1"/>
</dbReference>
<dbReference type="InterPro" id="IPR024107">
    <property type="entry name" value="Tyr-tRNA-ligase_bac_1"/>
</dbReference>
<evidence type="ECO:0000256" key="6">
    <source>
        <dbReference type="ARBA" id="ARBA00023146"/>
    </source>
</evidence>
<dbReference type="SUPFAM" id="SSF55174">
    <property type="entry name" value="Alpha-L RNA-binding motif"/>
    <property type="match status" value="1"/>
</dbReference>
<dbReference type="Gene3D" id="3.10.290.10">
    <property type="entry name" value="RNA-binding S4 domain"/>
    <property type="match status" value="1"/>
</dbReference>
<dbReference type="AlphaFoldDB" id="A0A7M1XKS3"/>
<dbReference type="EC" id="6.1.1.1" evidence="8"/>
<dbReference type="InterPro" id="IPR002305">
    <property type="entry name" value="aa-tRNA-synth_Ic"/>
</dbReference>
<keyword evidence="3 8" id="KW-0067">ATP-binding</keyword>
<dbReference type="FunFam" id="1.10.240.10:FF:000001">
    <property type="entry name" value="Tyrosine--tRNA ligase"/>
    <property type="match status" value="1"/>
</dbReference>
<dbReference type="InterPro" id="IPR002942">
    <property type="entry name" value="S4_RNA-bd"/>
</dbReference>
<protein>
    <recommendedName>
        <fullName evidence="8">Tyrosine--tRNA ligase</fullName>
        <ecNumber evidence="8">6.1.1.1</ecNumber>
    </recommendedName>
    <alternativeName>
        <fullName evidence="8">Tyrosyl-tRNA synthetase</fullName>
        <shortName evidence="8">TyrRS</shortName>
    </alternativeName>
</protein>
<keyword evidence="1 8" id="KW-0436">Ligase</keyword>